<sequence>MRRTECQIIVGSIMPAFPPSVSLSLSCSVKETVMTACQSLASCGSVCPHLHPTAPAAEQTLCSPLRLQRRLPPTLNGPAPNHPHANSSVSPAEP</sequence>
<evidence type="ECO:0000313" key="3">
    <source>
        <dbReference type="Proteomes" id="UP001558613"/>
    </source>
</evidence>
<comment type="caution">
    <text evidence="2">The sequence shown here is derived from an EMBL/GenBank/DDBJ whole genome shotgun (WGS) entry which is preliminary data.</text>
</comment>
<feature type="region of interest" description="Disordered" evidence="1">
    <location>
        <begin position="68"/>
        <end position="94"/>
    </location>
</feature>
<dbReference type="PROSITE" id="PS51257">
    <property type="entry name" value="PROKAR_LIPOPROTEIN"/>
    <property type="match status" value="1"/>
</dbReference>
<dbReference type="EMBL" id="JAYMGO010000013">
    <property type="protein sequence ID" value="KAL1263395.1"/>
    <property type="molecule type" value="Genomic_DNA"/>
</dbReference>
<organism evidence="2 3">
    <name type="scientific">Cirrhinus molitorella</name>
    <name type="common">mud carp</name>
    <dbReference type="NCBI Taxonomy" id="172907"/>
    <lineage>
        <taxon>Eukaryota</taxon>
        <taxon>Metazoa</taxon>
        <taxon>Chordata</taxon>
        <taxon>Craniata</taxon>
        <taxon>Vertebrata</taxon>
        <taxon>Euteleostomi</taxon>
        <taxon>Actinopterygii</taxon>
        <taxon>Neopterygii</taxon>
        <taxon>Teleostei</taxon>
        <taxon>Ostariophysi</taxon>
        <taxon>Cypriniformes</taxon>
        <taxon>Cyprinidae</taxon>
        <taxon>Labeoninae</taxon>
        <taxon>Labeonini</taxon>
        <taxon>Cirrhinus</taxon>
    </lineage>
</organism>
<dbReference type="Proteomes" id="UP001558613">
    <property type="component" value="Unassembled WGS sequence"/>
</dbReference>
<gene>
    <name evidence="2" type="ORF">QQF64_006134</name>
</gene>
<name>A0ABR3MFL7_9TELE</name>
<reference evidence="2 3" key="1">
    <citation type="submission" date="2023-09" db="EMBL/GenBank/DDBJ databases">
        <authorList>
            <person name="Wang M."/>
        </authorList>
    </citation>
    <scope>NUCLEOTIDE SEQUENCE [LARGE SCALE GENOMIC DNA]</scope>
    <source>
        <strain evidence="2">GT-2023</strain>
        <tissue evidence="2">Liver</tissue>
    </source>
</reference>
<protein>
    <submittedName>
        <fullName evidence="2">Uncharacterized protein</fullName>
    </submittedName>
</protein>
<evidence type="ECO:0000313" key="2">
    <source>
        <dbReference type="EMBL" id="KAL1263395.1"/>
    </source>
</evidence>
<feature type="compositionally biased region" description="Polar residues" evidence="1">
    <location>
        <begin position="84"/>
        <end position="94"/>
    </location>
</feature>
<evidence type="ECO:0000256" key="1">
    <source>
        <dbReference type="SAM" id="MobiDB-lite"/>
    </source>
</evidence>
<keyword evidence="3" id="KW-1185">Reference proteome</keyword>
<proteinExistence type="predicted"/>
<accession>A0ABR3MFL7</accession>